<protein>
    <submittedName>
        <fullName evidence="1">Uncharacterized protein</fullName>
    </submittedName>
</protein>
<accession>A0ACC2TWQ5</accession>
<reference evidence="1" key="1">
    <citation type="submission" date="2022-04" db="EMBL/GenBank/DDBJ databases">
        <title>Genome of the entomopathogenic fungus Entomophthora muscae.</title>
        <authorList>
            <person name="Elya C."/>
            <person name="Lovett B.R."/>
            <person name="Lee E."/>
            <person name="Macias A.M."/>
            <person name="Hajek A.E."/>
            <person name="De Bivort B.L."/>
            <person name="Kasson M.T."/>
            <person name="De Fine Licht H.H."/>
            <person name="Stajich J.E."/>
        </authorList>
    </citation>
    <scope>NUCLEOTIDE SEQUENCE</scope>
    <source>
        <strain evidence="1">Berkeley</strain>
    </source>
</reference>
<organism evidence="1 2">
    <name type="scientific">Entomophthora muscae</name>
    <dbReference type="NCBI Taxonomy" id="34485"/>
    <lineage>
        <taxon>Eukaryota</taxon>
        <taxon>Fungi</taxon>
        <taxon>Fungi incertae sedis</taxon>
        <taxon>Zoopagomycota</taxon>
        <taxon>Entomophthoromycotina</taxon>
        <taxon>Entomophthoromycetes</taxon>
        <taxon>Entomophthorales</taxon>
        <taxon>Entomophthoraceae</taxon>
        <taxon>Entomophthora</taxon>
    </lineage>
</organism>
<name>A0ACC2TWQ5_9FUNG</name>
<comment type="caution">
    <text evidence="1">The sequence shown here is derived from an EMBL/GenBank/DDBJ whole genome shotgun (WGS) entry which is preliminary data.</text>
</comment>
<keyword evidence="2" id="KW-1185">Reference proteome</keyword>
<proteinExistence type="predicted"/>
<evidence type="ECO:0000313" key="1">
    <source>
        <dbReference type="EMBL" id="KAJ9079194.1"/>
    </source>
</evidence>
<dbReference type="Proteomes" id="UP001165960">
    <property type="component" value="Unassembled WGS sequence"/>
</dbReference>
<dbReference type="EMBL" id="QTSX02001858">
    <property type="protein sequence ID" value="KAJ9079194.1"/>
    <property type="molecule type" value="Genomic_DNA"/>
</dbReference>
<sequence length="200" mass="22182">MIYYKAVGLLDADEQNLAKNDLMAGFVDYFKDHWTGKFIEKQYGPGKNRIGWNYVDYVLAEGIKTTSALEGWHNCFAKSARVSKPSSGKLSVVLKNSKDRADRILRPLKMVPLPLQEKPAWTGEGHNVQSGKYGLKEGWDAGIPEEGLECHELWVGIIADISYNKSFAYLIVVTETSVFVAGDGKSINKTEIYGISACPS</sequence>
<gene>
    <name evidence="1" type="ORF">DSO57_1037952</name>
</gene>
<evidence type="ECO:0000313" key="2">
    <source>
        <dbReference type="Proteomes" id="UP001165960"/>
    </source>
</evidence>